<feature type="region of interest" description="Disordered" evidence="7">
    <location>
        <begin position="92"/>
        <end position="116"/>
    </location>
</feature>
<dbReference type="PROSITE" id="PS50002">
    <property type="entry name" value="SH3"/>
    <property type="match status" value="2"/>
</dbReference>
<feature type="region of interest" description="Disordered" evidence="7">
    <location>
        <begin position="323"/>
        <end position="707"/>
    </location>
</feature>
<reference evidence="9" key="1">
    <citation type="submission" date="2022-08" db="EMBL/GenBank/DDBJ databases">
        <authorList>
            <person name="Kallberg Y."/>
            <person name="Tangrot J."/>
            <person name="Rosling A."/>
        </authorList>
    </citation>
    <scope>NUCLEOTIDE SEQUENCE</scope>
    <source>
        <strain evidence="9">Wild A</strain>
    </source>
</reference>
<feature type="compositionally biased region" description="Basic and acidic residues" evidence="7">
    <location>
        <begin position="550"/>
        <end position="580"/>
    </location>
</feature>
<keyword evidence="10" id="KW-1185">Reference proteome</keyword>
<dbReference type="OrthoDB" id="5340910at2759"/>
<feature type="compositionally biased region" description="Polar residues" evidence="7">
    <location>
        <begin position="691"/>
        <end position="703"/>
    </location>
</feature>
<dbReference type="SUPFAM" id="SSF50044">
    <property type="entry name" value="SH3-domain"/>
    <property type="match status" value="2"/>
</dbReference>
<dbReference type="AlphaFoldDB" id="A0A9W4SUI3"/>
<dbReference type="Pfam" id="PF00018">
    <property type="entry name" value="SH3_1"/>
    <property type="match status" value="2"/>
</dbReference>
<name>A0A9W4SUI3_9GLOM</name>
<evidence type="ECO:0000259" key="8">
    <source>
        <dbReference type="PROSITE" id="PS50002"/>
    </source>
</evidence>
<evidence type="ECO:0000256" key="5">
    <source>
        <dbReference type="PROSITE-ProRule" id="PRU00192"/>
    </source>
</evidence>
<feature type="region of interest" description="Disordered" evidence="7">
    <location>
        <begin position="137"/>
        <end position="185"/>
    </location>
</feature>
<keyword evidence="2 5" id="KW-0728">SH3 domain</keyword>
<dbReference type="PRINTS" id="PR00499">
    <property type="entry name" value="P67PHOX"/>
</dbReference>
<evidence type="ECO:0000256" key="7">
    <source>
        <dbReference type="SAM" id="MobiDB-lite"/>
    </source>
</evidence>
<evidence type="ECO:0000313" key="10">
    <source>
        <dbReference type="Proteomes" id="UP001153678"/>
    </source>
</evidence>
<comment type="subcellular location">
    <subcellularLocation>
        <location evidence="1">Membrane</location>
        <topology evidence="1">Peripheral membrane protein</topology>
    </subcellularLocation>
</comment>
<dbReference type="InterPro" id="IPR001452">
    <property type="entry name" value="SH3_domain"/>
</dbReference>
<dbReference type="PANTHER" id="PTHR14167">
    <property type="entry name" value="SH3 DOMAIN-CONTAINING"/>
    <property type="match status" value="1"/>
</dbReference>
<dbReference type="PRINTS" id="PR00452">
    <property type="entry name" value="SH3DOMAIN"/>
</dbReference>
<gene>
    <name evidence="9" type="ORF">FWILDA_LOCUS11200</name>
</gene>
<keyword evidence="3 6" id="KW-0175">Coiled coil</keyword>
<keyword evidence="4" id="KW-0472">Membrane</keyword>
<evidence type="ECO:0000256" key="1">
    <source>
        <dbReference type="ARBA" id="ARBA00004170"/>
    </source>
</evidence>
<protein>
    <submittedName>
        <fullName evidence="9">8245_t:CDS:1</fullName>
    </submittedName>
</protein>
<sequence length="776" mass="85261">MASEGISKAEEIVEDTMVIEETEGEKPEVKHSEPKLARVEYDYEARESDELSLDKGAVVTVLEQGDEGWWKGDLNGKIGTFPSNHVKLIEVQSKPVEDGDDAEHQDGKKKKTLNKYGVKPGGLGSLFSGGITIGLKKRNQQSSENSSGSEEKHAIASAPVLRKASTPSHPLLPHLPPKRKPSKPNKAELDSIYYIVEPKAEVLYGYDADGDDEISLIEGAHVIILEKLDEDGWWKGRNEQGHIGIFPSTYVNEIKSAEVQHKSQPISEQFIESNVEETKRHESSETQATAPQEETSTHEPTLVSSDSPLSLIHPNVHETCEIYGEDSPTLPVSPPLMRRTTNETSSPPKSNRRSTYDTSQADAPRRRSVNVPTSPTSPTSPRRNSSYDGNENTTSKRPPSVVSPDLPPIQSISTNSNSVTNIDIPHEEHPTIPPRQSDSPKSPPPLTKQPSIPKSFSPAKPPVIPPIKRSSSSASKSDITKKETSPTEPISPKIDRRVSYDSSTALSEEPEYNIDEDEQIDEDVEKPEKIIVEEKIDNKNLEISEEEVVNDDKDSITEAVETKEDGIAGIHEIEPEEKKPPPQLPLPPLPSGPKLSHLGKDRPTIKNRKAPSVNSAKENANQSQTAILLEAVASAKGEEEQKPQPVVSPSTPPKPEKPAKPSGFKLPTLGGNIQLRPVAKKQPIETPAESMETTTISTASNIDTKPISGGVKGISSRFNQFGGIPSSSDVEFRLKKWFNEEINKVKSHFEVQLAEERNKREVLEEQLKELIASLQE</sequence>
<feature type="domain" description="SH3" evidence="8">
    <location>
        <begin position="195"/>
        <end position="256"/>
    </location>
</feature>
<feature type="compositionally biased region" description="Polar residues" evidence="7">
    <location>
        <begin position="285"/>
        <end position="308"/>
    </location>
</feature>
<evidence type="ECO:0000256" key="3">
    <source>
        <dbReference type="ARBA" id="ARBA00023054"/>
    </source>
</evidence>
<dbReference type="InterPro" id="IPR036028">
    <property type="entry name" value="SH3-like_dom_sf"/>
</dbReference>
<feature type="domain" description="SH3" evidence="8">
    <location>
        <begin position="32"/>
        <end position="91"/>
    </location>
</feature>
<feature type="compositionally biased region" description="Pro residues" evidence="7">
    <location>
        <begin position="581"/>
        <end position="591"/>
    </location>
</feature>
<feature type="coiled-coil region" evidence="6">
    <location>
        <begin position="746"/>
        <end position="773"/>
    </location>
</feature>
<feature type="compositionally biased region" description="Acidic residues" evidence="7">
    <location>
        <begin position="12"/>
        <end position="23"/>
    </location>
</feature>
<comment type="caution">
    <text evidence="9">The sequence shown here is derived from an EMBL/GenBank/DDBJ whole genome shotgun (WGS) entry which is preliminary data.</text>
</comment>
<dbReference type="Gene3D" id="2.30.30.40">
    <property type="entry name" value="SH3 Domains"/>
    <property type="match status" value="2"/>
</dbReference>
<evidence type="ECO:0000313" key="9">
    <source>
        <dbReference type="EMBL" id="CAI2183685.1"/>
    </source>
</evidence>
<feature type="region of interest" description="Disordered" evidence="7">
    <location>
        <begin position="1"/>
        <end position="33"/>
    </location>
</feature>
<feature type="compositionally biased region" description="Polar residues" evidence="7">
    <location>
        <begin position="612"/>
        <end position="626"/>
    </location>
</feature>
<feature type="compositionally biased region" description="Basic and acidic residues" evidence="7">
    <location>
        <begin position="526"/>
        <end position="542"/>
    </location>
</feature>
<evidence type="ECO:0000256" key="6">
    <source>
        <dbReference type="SAM" id="Coils"/>
    </source>
</evidence>
<evidence type="ECO:0000256" key="2">
    <source>
        <dbReference type="ARBA" id="ARBA00022443"/>
    </source>
</evidence>
<dbReference type="SMART" id="SM00326">
    <property type="entry name" value="SH3"/>
    <property type="match status" value="2"/>
</dbReference>
<dbReference type="EMBL" id="CAMKVN010003101">
    <property type="protein sequence ID" value="CAI2183685.1"/>
    <property type="molecule type" value="Genomic_DNA"/>
</dbReference>
<feature type="compositionally biased region" description="Basic and acidic residues" evidence="7">
    <location>
        <begin position="24"/>
        <end position="33"/>
    </location>
</feature>
<dbReference type="InterPro" id="IPR050384">
    <property type="entry name" value="Endophilin_SH3RF"/>
</dbReference>
<dbReference type="Proteomes" id="UP001153678">
    <property type="component" value="Unassembled WGS sequence"/>
</dbReference>
<feature type="compositionally biased region" description="Acidic residues" evidence="7">
    <location>
        <begin position="508"/>
        <end position="525"/>
    </location>
</feature>
<feature type="compositionally biased region" description="Low complexity" evidence="7">
    <location>
        <begin position="409"/>
        <end position="423"/>
    </location>
</feature>
<dbReference type="FunFam" id="2.30.30.40:FF:000072">
    <property type="entry name" value="Unconventional Myosin IB"/>
    <property type="match status" value="1"/>
</dbReference>
<feature type="compositionally biased region" description="Low complexity" evidence="7">
    <location>
        <begin position="369"/>
        <end position="386"/>
    </location>
</feature>
<feature type="compositionally biased region" description="Polar residues" evidence="7">
    <location>
        <begin position="387"/>
        <end position="397"/>
    </location>
</feature>
<dbReference type="PANTHER" id="PTHR14167:SF81">
    <property type="entry name" value="ENDOPHILIN-A"/>
    <property type="match status" value="1"/>
</dbReference>
<feature type="region of interest" description="Disordered" evidence="7">
    <location>
        <begin position="274"/>
        <end position="311"/>
    </location>
</feature>
<accession>A0A9W4SUI3</accession>
<proteinExistence type="predicted"/>
<evidence type="ECO:0000256" key="4">
    <source>
        <dbReference type="ARBA" id="ARBA00023136"/>
    </source>
</evidence>
<organism evidence="9 10">
    <name type="scientific">Funneliformis geosporum</name>
    <dbReference type="NCBI Taxonomy" id="1117311"/>
    <lineage>
        <taxon>Eukaryota</taxon>
        <taxon>Fungi</taxon>
        <taxon>Fungi incertae sedis</taxon>
        <taxon>Mucoromycota</taxon>
        <taxon>Glomeromycotina</taxon>
        <taxon>Glomeromycetes</taxon>
        <taxon>Glomerales</taxon>
        <taxon>Glomeraceae</taxon>
        <taxon>Funneliformis</taxon>
    </lineage>
</organism>